<gene>
    <name evidence="3" type="ORF">ABW18_20430</name>
</gene>
<sequence length="586" mass="62470">MFRRRNLVIAGVAVLVIVAAYCVWLVFQAQSVKSNLEQARTLSQQSKDSLLHEDMSSASKLAGQAEQHAQDAKDTTHSVSWSVAAAVPWLGSPLKTGQQISDVAAGLTSEVLKPAAQMGATVAPGSLLAGGRVDVAKLRDEAPELTQISAAATRLDKDAQAIQNPHYVSALDTARSQVQSQTADIATLLKNTSIAANIGPAMLGADGPRSYFMAFQTNAEARGTGGLLGGFGILRFNDGKPTVDDLGANSELNKTFTPISLGPEYEEQYGYTNPSTDFRNSNQSAHFPYAAQIWKSMWKQQSGTDVDGVIALDPIALSYILGATGPVKMPDGEVITKDNVVELTESTAYTRYPDDQAARKQYLQGIAIEVVKKVTGPLESPQEVLRALGRGVGEHRISVWSASPEEQEQLEQTPLANTVANDRAPHAQFVVNNLGGNKMDYYLTRQIEYSAEGCTPGTRRSTATIRLTNTIKDTSGLPDYVVGKMGFLPGLASGVPRGSMITSVRLLATTGAEVVSVKVNGSPVQVIGSSERGHPTFEATFAVPPGETAELTFELTEPSTPGEAQVPVQPLIDNPTPKVYVPECSD</sequence>
<keyword evidence="4" id="KW-1185">Reference proteome</keyword>
<name>A0ABR5I7F7_9ACTN</name>
<reference evidence="3 4" key="1">
    <citation type="submission" date="2015-05" db="EMBL/GenBank/DDBJ databases">
        <title>Draft genome sequence of the bacterium Gordonia jacobaea a new member of the Gordonia genus.</title>
        <authorList>
            <person name="Jimenez-Galisteo G."/>
            <person name="Dominguez A."/>
            <person name="Munoz E."/>
            <person name="Vinas M."/>
        </authorList>
    </citation>
    <scope>NUCLEOTIDE SEQUENCE [LARGE SCALE GENOMIC DNA]</scope>
    <source>
        <strain evidence="4">mv1</strain>
    </source>
</reference>
<feature type="region of interest" description="Disordered" evidence="1">
    <location>
        <begin position="47"/>
        <end position="76"/>
    </location>
</feature>
<proteinExistence type="predicted"/>
<dbReference type="Pfam" id="PF13196">
    <property type="entry name" value="DUF4012"/>
    <property type="match status" value="1"/>
</dbReference>
<feature type="transmembrane region" description="Helical" evidence="2">
    <location>
        <begin position="7"/>
        <end position="27"/>
    </location>
</feature>
<dbReference type="Proteomes" id="UP000037247">
    <property type="component" value="Unassembled WGS sequence"/>
</dbReference>
<dbReference type="EMBL" id="LDTZ01000024">
    <property type="protein sequence ID" value="KNA89594.1"/>
    <property type="molecule type" value="Genomic_DNA"/>
</dbReference>
<evidence type="ECO:0000256" key="1">
    <source>
        <dbReference type="SAM" id="MobiDB-lite"/>
    </source>
</evidence>
<evidence type="ECO:0000256" key="2">
    <source>
        <dbReference type="SAM" id="Phobius"/>
    </source>
</evidence>
<organism evidence="3 4">
    <name type="scientific">Gordonia jacobaea</name>
    <dbReference type="NCBI Taxonomy" id="122202"/>
    <lineage>
        <taxon>Bacteria</taxon>
        <taxon>Bacillati</taxon>
        <taxon>Actinomycetota</taxon>
        <taxon>Actinomycetes</taxon>
        <taxon>Mycobacteriales</taxon>
        <taxon>Gordoniaceae</taxon>
        <taxon>Gordonia</taxon>
    </lineage>
</organism>
<dbReference type="InterPro" id="IPR025101">
    <property type="entry name" value="DUF4012"/>
</dbReference>
<keyword evidence="2" id="KW-1133">Transmembrane helix</keyword>
<evidence type="ECO:0000313" key="3">
    <source>
        <dbReference type="EMBL" id="KNA89594.1"/>
    </source>
</evidence>
<accession>A0ABR5I7F7</accession>
<protein>
    <submittedName>
        <fullName evidence="3">Membrane protein</fullName>
    </submittedName>
</protein>
<comment type="caution">
    <text evidence="3">The sequence shown here is derived from an EMBL/GenBank/DDBJ whole genome shotgun (WGS) entry which is preliminary data.</text>
</comment>
<keyword evidence="2" id="KW-0812">Transmembrane</keyword>
<evidence type="ECO:0000313" key="4">
    <source>
        <dbReference type="Proteomes" id="UP000037247"/>
    </source>
</evidence>
<keyword evidence="2" id="KW-0472">Membrane</keyword>